<keyword evidence="4" id="KW-1185">Reference proteome</keyword>
<dbReference type="AlphaFoldDB" id="A0A4Y8RT41"/>
<reference evidence="3 4" key="1">
    <citation type="submission" date="2019-03" db="EMBL/GenBank/DDBJ databases">
        <title>Jiella endophytica sp. nov., a novel endophytic bacterium isolated from root of Ficus microcarpa Linn. f.</title>
        <authorList>
            <person name="Tuo L."/>
        </authorList>
    </citation>
    <scope>NUCLEOTIDE SEQUENCE [LARGE SCALE GENOMIC DNA]</scope>
    <source>
        <strain evidence="3 4">CBS5Q-3</strain>
    </source>
</reference>
<dbReference type="OrthoDB" id="8482150at2"/>
<dbReference type="RefSeq" id="WP_134760101.1">
    <property type="nucleotide sequence ID" value="NZ_SOZD01000001.1"/>
</dbReference>
<keyword evidence="2" id="KW-0812">Transmembrane</keyword>
<proteinExistence type="predicted"/>
<dbReference type="Proteomes" id="UP000298179">
    <property type="component" value="Unassembled WGS sequence"/>
</dbReference>
<comment type="caution">
    <text evidence="3">The sequence shown here is derived from an EMBL/GenBank/DDBJ whole genome shotgun (WGS) entry which is preliminary data.</text>
</comment>
<feature type="region of interest" description="Disordered" evidence="1">
    <location>
        <begin position="102"/>
        <end position="129"/>
    </location>
</feature>
<gene>
    <name evidence="3" type="ORF">E3C22_03125</name>
</gene>
<evidence type="ECO:0000313" key="4">
    <source>
        <dbReference type="Proteomes" id="UP000298179"/>
    </source>
</evidence>
<name>A0A4Y8RT41_9HYPH</name>
<dbReference type="EMBL" id="SOZD01000001">
    <property type="protein sequence ID" value="TFF27465.1"/>
    <property type="molecule type" value="Genomic_DNA"/>
</dbReference>
<protein>
    <submittedName>
        <fullName evidence="3">Uncharacterized protein</fullName>
    </submittedName>
</protein>
<sequence length="129" mass="13299">MAAAPPRSATRNAGPGRHRARRPHDTAANVRAGLVIFLTAFAGLALFRSGDLVSVTYDLPPGESSEAVVSVAETWDGWMRALGTAELGEAIVETVGAFASGEMFAPTDPGEDDGDRPGTNEESAGEDAG</sequence>
<keyword evidence="2" id="KW-1133">Transmembrane helix</keyword>
<evidence type="ECO:0000256" key="2">
    <source>
        <dbReference type="SAM" id="Phobius"/>
    </source>
</evidence>
<accession>A0A4Y8RT41</accession>
<keyword evidence="2" id="KW-0472">Membrane</keyword>
<organism evidence="3 4">
    <name type="scientific">Jiella endophytica</name>
    <dbReference type="NCBI Taxonomy" id="2558362"/>
    <lineage>
        <taxon>Bacteria</taxon>
        <taxon>Pseudomonadati</taxon>
        <taxon>Pseudomonadota</taxon>
        <taxon>Alphaproteobacteria</taxon>
        <taxon>Hyphomicrobiales</taxon>
        <taxon>Aurantimonadaceae</taxon>
        <taxon>Jiella</taxon>
    </lineage>
</organism>
<evidence type="ECO:0000313" key="3">
    <source>
        <dbReference type="EMBL" id="TFF27465.1"/>
    </source>
</evidence>
<evidence type="ECO:0000256" key="1">
    <source>
        <dbReference type="SAM" id="MobiDB-lite"/>
    </source>
</evidence>
<feature type="region of interest" description="Disordered" evidence="1">
    <location>
        <begin position="1"/>
        <end position="25"/>
    </location>
</feature>
<feature type="transmembrane region" description="Helical" evidence="2">
    <location>
        <begin position="28"/>
        <end position="47"/>
    </location>
</feature>